<accession>A0A9X3ZHM9</accession>
<proteinExistence type="predicted"/>
<dbReference type="PROSITE" id="PS50005">
    <property type="entry name" value="TPR"/>
    <property type="match status" value="2"/>
</dbReference>
<evidence type="ECO:0000259" key="8">
    <source>
        <dbReference type="PROSITE" id="PS51755"/>
    </source>
</evidence>
<feature type="DNA-binding region" description="OmpR/PhoB-type" evidence="5">
    <location>
        <begin position="1"/>
        <end position="97"/>
    </location>
</feature>
<dbReference type="SUPFAM" id="SSF46894">
    <property type="entry name" value="C-terminal effector domain of the bipartite response regulators"/>
    <property type="match status" value="1"/>
</dbReference>
<keyword evidence="10" id="KW-1185">Reference proteome</keyword>
<dbReference type="PANTHER" id="PTHR44858">
    <property type="entry name" value="TETRATRICOPEPTIDE REPEAT PROTEIN 6"/>
    <property type="match status" value="1"/>
</dbReference>
<evidence type="ECO:0000256" key="7">
    <source>
        <dbReference type="SAM" id="Phobius"/>
    </source>
</evidence>
<feature type="repeat" description="TPR" evidence="4">
    <location>
        <begin position="403"/>
        <end position="436"/>
    </location>
</feature>
<keyword evidence="1" id="KW-0677">Repeat</keyword>
<dbReference type="Proteomes" id="UP001151234">
    <property type="component" value="Unassembled WGS sequence"/>
</dbReference>
<dbReference type="RefSeq" id="WP_267990307.1">
    <property type="nucleotide sequence ID" value="NZ_JAPJZI010000001.1"/>
</dbReference>
<dbReference type="SMART" id="SM00028">
    <property type="entry name" value="TPR"/>
    <property type="match status" value="5"/>
</dbReference>
<comment type="caution">
    <text evidence="9">The sequence shown here is derived from an EMBL/GenBank/DDBJ whole genome shotgun (WGS) entry which is preliminary data.</text>
</comment>
<keyword evidence="3 5" id="KW-0238">DNA-binding</keyword>
<evidence type="ECO:0000256" key="2">
    <source>
        <dbReference type="ARBA" id="ARBA00022803"/>
    </source>
</evidence>
<dbReference type="InterPro" id="IPR011990">
    <property type="entry name" value="TPR-like_helical_dom_sf"/>
</dbReference>
<dbReference type="InterPro" id="IPR036388">
    <property type="entry name" value="WH-like_DNA-bd_sf"/>
</dbReference>
<dbReference type="PROSITE" id="PS51755">
    <property type="entry name" value="OMPR_PHOB"/>
    <property type="match status" value="1"/>
</dbReference>
<evidence type="ECO:0000256" key="1">
    <source>
        <dbReference type="ARBA" id="ARBA00022737"/>
    </source>
</evidence>
<keyword evidence="7" id="KW-0812">Transmembrane</keyword>
<feature type="domain" description="OmpR/PhoB-type" evidence="8">
    <location>
        <begin position="1"/>
        <end position="97"/>
    </location>
</feature>
<dbReference type="EMBL" id="JAPJZI010000001">
    <property type="protein sequence ID" value="MDA5398888.1"/>
    <property type="molecule type" value="Genomic_DNA"/>
</dbReference>
<keyword evidence="7" id="KW-1133">Transmembrane helix</keyword>
<feature type="transmembrane region" description="Helical" evidence="7">
    <location>
        <begin position="146"/>
        <end position="164"/>
    </location>
</feature>
<evidence type="ECO:0000313" key="9">
    <source>
        <dbReference type="EMBL" id="MDA5398888.1"/>
    </source>
</evidence>
<dbReference type="PANTHER" id="PTHR44858:SF1">
    <property type="entry name" value="UDP-N-ACETYLGLUCOSAMINE--PEPTIDE N-ACETYLGLUCOSAMINYLTRANSFERASE SPINDLY-RELATED"/>
    <property type="match status" value="1"/>
</dbReference>
<evidence type="ECO:0000256" key="5">
    <source>
        <dbReference type="PROSITE-ProRule" id="PRU01091"/>
    </source>
</evidence>
<dbReference type="InterPro" id="IPR016032">
    <property type="entry name" value="Sig_transdc_resp-reg_C-effctor"/>
</dbReference>
<dbReference type="AlphaFoldDB" id="A0A9X3ZHM9"/>
<dbReference type="GO" id="GO:0003677">
    <property type="term" value="F:DNA binding"/>
    <property type="evidence" value="ECO:0007669"/>
    <property type="project" value="UniProtKB-UniRule"/>
</dbReference>
<dbReference type="Pfam" id="PF00486">
    <property type="entry name" value="Trans_reg_C"/>
    <property type="match status" value="1"/>
</dbReference>
<feature type="region of interest" description="Disordered" evidence="6">
    <location>
        <begin position="102"/>
        <end position="136"/>
    </location>
</feature>
<dbReference type="InterPro" id="IPR050498">
    <property type="entry name" value="Ycf3"/>
</dbReference>
<evidence type="ECO:0000256" key="4">
    <source>
        <dbReference type="PROSITE-ProRule" id="PRU00339"/>
    </source>
</evidence>
<dbReference type="Pfam" id="PF13432">
    <property type="entry name" value="TPR_16"/>
    <property type="match status" value="1"/>
</dbReference>
<dbReference type="SUPFAM" id="SSF48452">
    <property type="entry name" value="TPR-like"/>
    <property type="match status" value="1"/>
</dbReference>
<dbReference type="GO" id="GO:0006355">
    <property type="term" value="P:regulation of DNA-templated transcription"/>
    <property type="evidence" value="ECO:0007669"/>
    <property type="project" value="InterPro"/>
</dbReference>
<dbReference type="Gene3D" id="1.25.40.10">
    <property type="entry name" value="Tetratricopeptide repeat domain"/>
    <property type="match status" value="1"/>
</dbReference>
<protein>
    <submittedName>
        <fullName evidence="9">Winged helix-turn-helix domain-containing protein</fullName>
    </submittedName>
</protein>
<evidence type="ECO:0000313" key="10">
    <source>
        <dbReference type="Proteomes" id="UP001151234"/>
    </source>
</evidence>
<dbReference type="InterPro" id="IPR001867">
    <property type="entry name" value="OmpR/PhoB-type_DNA-bd"/>
</dbReference>
<organism evidence="9 10">
    <name type="scientific">Hoeflea prorocentri</name>
    <dbReference type="NCBI Taxonomy" id="1922333"/>
    <lineage>
        <taxon>Bacteria</taxon>
        <taxon>Pseudomonadati</taxon>
        <taxon>Pseudomonadota</taxon>
        <taxon>Alphaproteobacteria</taxon>
        <taxon>Hyphomicrobiales</taxon>
        <taxon>Rhizobiaceae</taxon>
        <taxon>Hoeflea</taxon>
    </lineage>
</organism>
<sequence>MESKTGIVIDLQQHIVTRGGERIALQRKAYDLLVFFAQNPGCLLTKAAILRGVWPDTHVTEGSVKDVVKQLRRALADDPANPSFIATERGLGYRFLGGISIQEEDGQPKPQGPRKTPESVTSPENPEASRAQELSTVPSWRMSPRWVVAGVTIAVLLLSVFLFFRSINGSEHQVSYERPARPSIAVMPFANMSADPDQDYFAEGMTDDLITDLSQLSGLFVIARNSTSIYTDQTVSPQKIARDLGVRFLLLGSVRRSDEQLRINAQLVDTDTGSNLWAERFDGPAENVLELQTRITRKIVTTLEVRLSDIDNDHINRVETKSAAAHDHVLRGHQLFRRMTPQDNRAALRSFEQALSIDPNYARAQALLGWSHWMATVSGWNMEPLQIALTHAEQALEMDRTLVSAYALRGKVYLWQKRHEEAELELRTAVSLEPSDYSAQGHLGDILVWSGKPDEAFVALERSLRLSPNDGGWILTLMGLAHFIAERDQDAVQTLDRALVRNPSYFWAHLLRAAVLGEIDRQDEAKEALASALEINPEFSLEFLISAAPFKRDVDRRRVVAGLRNAGLQD</sequence>
<dbReference type="SUPFAM" id="SSF52964">
    <property type="entry name" value="TolB, N-terminal domain"/>
    <property type="match status" value="1"/>
</dbReference>
<dbReference type="InterPro" id="IPR019734">
    <property type="entry name" value="TPR_rpt"/>
</dbReference>
<feature type="repeat" description="TPR" evidence="4">
    <location>
        <begin position="437"/>
        <end position="470"/>
    </location>
</feature>
<dbReference type="GO" id="GO:0000160">
    <property type="term" value="P:phosphorelay signal transduction system"/>
    <property type="evidence" value="ECO:0007669"/>
    <property type="project" value="InterPro"/>
</dbReference>
<gene>
    <name evidence="9" type="ORF">OQ273_09930</name>
</gene>
<dbReference type="CDD" id="cd00383">
    <property type="entry name" value="trans_reg_C"/>
    <property type="match status" value="1"/>
</dbReference>
<reference evidence="9" key="1">
    <citation type="submission" date="2022-11" db="EMBL/GenBank/DDBJ databases">
        <title>Draft genome sequence of Hoeflea poritis E7-10 and Hoeflea prorocentri PM5-8, separated from scleractinian coral Porites lutea and marine dinoflagellate.</title>
        <authorList>
            <person name="Zhang G."/>
            <person name="Wei Q."/>
            <person name="Cai L."/>
        </authorList>
    </citation>
    <scope>NUCLEOTIDE SEQUENCE</scope>
    <source>
        <strain evidence="9">PM5-8</strain>
    </source>
</reference>
<keyword evidence="2 4" id="KW-0802">TPR repeat</keyword>
<dbReference type="SMART" id="SM00862">
    <property type="entry name" value="Trans_reg_C"/>
    <property type="match status" value="1"/>
</dbReference>
<evidence type="ECO:0000256" key="3">
    <source>
        <dbReference type="ARBA" id="ARBA00023125"/>
    </source>
</evidence>
<name>A0A9X3ZHM9_9HYPH</name>
<dbReference type="Gene3D" id="3.40.50.10070">
    <property type="entry name" value="TolB, N-terminal domain"/>
    <property type="match status" value="1"/>
</dbReference>
<keyword evidence="7" id="KW-0472">Membrane</keyword>
<dbReference type="Gene3D" id="1.10.10.10">
    <property type="entry name" value="Winged helix-like DNA-binding domain superfamily/Winged helix DNA-binding domain"/>
    <property type="match status" value="1"/>
</dbReference>
<evidence type="ECO:0000256" key="6">
    <source>
        <dbReference type="SAM" id="MobiDB-lite"/>
    </source>
</evidence>